<organism evidence="1 2">
    <name type="scientific">Parelaphostrongylus tenuis</name>
    <name type="common">Meningeal worm</name>
    <dbReference type="NCBI Taxonomy" id="148309"/>
    <lineage>
        <taxon>Eukaryota</taxon>
        <taxon>Metazoa</taxon>
        <taxon>Ecdysozoa</taxon>
        <taxon>Nematoda</taxon>
        <taxon>Chromadorea</taxon>
        <taxon>Rhabditida</taxon>
        <taxon>Rhabditina</taxon>
        <taxon>Rhabditomorpha</taxon>
        <taxon>Strongyloidea</taxon>
        <taxon>Metastrongylidae</taxon>
        <taxon>Parelaphostrongylus</taxon>
    </lineage>
</organism>
<reference evidence="1" key="1">
    <citation type="submission" date="2021-06" db="EMBL/GenBank/DDBJ databases">
        <title>Parelaphostrongylus tenuis whole genome reference sequence.</title>
        <authorList>
            <person name="Garwood T.J."/>
            <person name="Larsen P.A."/>
            <person name="Fountain-Jones N.M."/>
            <person name="Garbe J.R."/>
            <person name="Macchietto M.G."/>
            <person name="Kania S.A."/>
            <person name="Gerhold R.W."/>
            <person name="Richards J.E."/>
            <person name="Wolf T.M."/>
        </authorList>
    </citation>
    <scope>NUCLEOTIDE SEQUENCE</scope>
    <source>
        <strain evidence="1">MNPRO001-30</strain>
        <tissue evidence="1">Meninges</tissue>
    </source>
</reference>
<keyword evidence="2" id="KW-1185">Reference proteome</keyword>
<dbReference type="AlphaFoldDB" id="A0AAD5R6D5"/>
<proteinExistence type="predicted"/>
<accession>A0AAD5R6D5</accession>
<evidence type="ECO:0000313" key="2">
    <source>
        <dbReference type="Proteomes" id="UP001196413"/>
    </source>
</evidence>
<protein>
    <submittedName>
        <fullName evidence="1">Uncharacterized protein</fullName>
    </submittedName>
</protein>
<evidence type="ECO:0000313" key="1">
    <source>
        <dbReference type="EMBL" id="KAJ1370557.1"/>
    </source>
</evidence>
<dbReference type="EMBL" id="JAHQIW010006800">
    <property type="protein sequence ID" value="KAJ1370557.1"/>
    <property type="molecule type" value="Genomic_DNA"/>
</dbReference>
<comment type="caution">
    <text evidence="1">The sequence shown here is derived from an EMBL/GenBank/DDBJ whole genome shotgun (WGS) entry which is preliminary data.</text>
</comment>
<sequence>MFVTILDTVLFVRRLQLSKHFPICFSGEDRLFKNKRSLQTELVRRMLRPANEDTDE</sequence>
<gene>
    <name evidence="1" type="ORF">KIN20_032300</name>
</gene>
<dbReference type="Proteomes" id="UP001196413">
    <property type="component" value="Unassembled WGS sequence"/>
</dbReference>
<name>A0AAD5R6D5_PARTN</name>